<name>A0A326UAR2_THEHA</name>
<keyword evidence="2" id="KW-1185">Reference proteome</keyword>
<protein>
    <recommendedName>
        <fullName evidence="3">DUF885 domain-containing protein</fullName>
    </recommendedName>
</protein>
<evidence type="ECO:0000313" key="1">
    <source>
        <dbReference type="EMBL" id="PZW32922.1"/>
    </source>
</evidence>
<reference evidence="1 2" key="1">
    <citation type="submission" date="2018-06" db="EMBL/GenBank/DDBJ databases">
        <title>Genomic Encyclopedia of Archaeal and Bacterial Type Strains, Phase II (KMG-II): from individual species to whole genera.</title>
        <authorList>
            <person name="Goeker M."/>
        </authorList>
    </citation>
    <scope>NUCLEOTIDE SEQUENCE [LARGE SCALE GENOMIC DNA]</scope>
    <source>
        <strain evidence="1 2">ATCC BAA-1881</strain>
    </source>
</reference>
<evidence type="ECO:0008006" key="3">
    <source>
        <dbReference type="Google" id="ProtNLM"/>
    </source>
</evidence>
<evidence type="ECO:0000313" key="2">
    <source>
        <dbReference type="Proteomes" id="UP000248806"/>
    </source>
</evidence>
<accession>A0A326UAR2</accession>
<dbReference type="EMBL" id="QKUF01000003">
    <property type="protein sequence ID" value="PZW32922.1"/>
    <property type="molecule type" value="Genomic_DNA"/>
</dbReference>
<dbReference type="Proteomes" id="UP000248806">
    <property type="component" value="Unassembled WGS sequence"/>
</dbReference>
<gene>
    <name evidence="1" type="ORF">EI42_01467</name>
</gene>
<dbReference type="OrthoDB" id="140419at2"/>
<dbReference type="RefSeq" id="WP_111320367.1">
    <property type="nucleotide sequence ID" value="NZ_BIFX01000001.1"/>
</dbReference>
<comment type="caution">
    <text evidence="1">The sequence shown here is derived from an EMBL/GenBank/DDBJ whole genome shotgun (WGS) entry which is preliminary data.</text>
</comment>
<proteinExistence type="predicted"/>
<dbReference type="AlphaFoldDB" id="A0A326UAR2"/>
<sequence length="402" mass="46520">MSEQWFKNYVTLAFQLDAAIHKVTETSYVDSYYGPPEWKEEALTKCDVSASDMVRAAMALANALPVQQFEPRHALYLQKQIVSMETIARRLSGEQFTLEEEAERCLDIHPVWIPESEFEQAHAILEELLPGHGSLYERRLAYRHRYNVPQEKMELLPRLMDMVKAEVRARTSTFVALPEEESVEIELVKQKPFGAQCWYLGQYRSKIDVNTDLPTSVKRLPDLLCHEVYPGHHTEAVLKEKILYNERGELDQAIVLLVSPQCVISEGIATMAAEMIFAPGEIEQWLAEKIYPLLGMEPDPVDVRRLEAAYETLEGVRGNVAFMLREGCSKEEMKRYLARYALSSEANAEKMLEFLSQPYFETYIFTYYYGKRLLKPHLQGADRWEIFRRVLVEQCLPSDFID</sequence>
<organism evidence="1 2">
    <name type="scientific">Thermosporothrix hazakensis</name>
    <dbReference type="NCBI Taxonomy" id="644383"/>
    <lineage>
        <taxon>Bacteria</taxon>
        <taxon>Bacillati</taxon>
        <taxon>Chloroflexota</taxon>
        <taxon>Ktedonobacteria</taxon>
        <taxon>Ktedonobacterales</taxon>
        <taxon>Thermosporotrichaceae</taxon>
        <taxon>Thermosporothrix</taxon>
    </lineage>
</organism>